<proteinExistence type="predicted"/>
<dbReference type="RefSeq" id="XP_024678238.1">
    <property type="nucleotide sequence ID" value="XM_024823735.1"/>
</dbReference>
<gene>
    <name evidence="2" type="ORF">P174DRAFT_396344</name>
</gene>
<dbReference type="SUPFAM" id="SSF52799">
    <property type="entry name" value="(Phosphotyrosine protein) phosphatases II"/>
    <property type="match status" value="1"/>
</dbReference>
<dbReference type="InterPro" id="IPR026893">
    <property type="entry name" value="Tyr/Ser_Pase_IphP-type"/>
</dbReference>
<protein>
    <recommendedName>
        <fullName evidence="1">Tyrosine specific protein phosphatases domain-containing protein</fullName>
    </recommendedName>
</protein>
<organism evidence="2 3">
    <name type="scientific">Aspergillus novofumigatus (strain IBT 16806)</name>
    <dbReference type="NCBI Taxonomy" id="1392255"/>
    <lineage>
        <taxon>Eukaryota</taxon>
        <taxon>Fungi</taxon>
        <taxon>Dikarya</taxon>
        <taxon>Ascomycota</taxon>
        <taxon>Pezizomycotina</taxon>
        <taxon>Eurotiomycetes</taxon>
        <taxon>Eurotiomycetidae</taxon>
        <taxon>Eurotiales</taxon>
        <taxon>Aspergillaceae</taxon>
        <taxon>Aspergillus</taxon>
        <taxon>Aspergillus subgen. Fumigati</taxon>
    </lineage>
</organism>
<evidence type="ECO:0000259" key="1">
    <source>
        <dbReference type="PROSITE" id="PS50056"/>
    </source>
</evidence>
<dbReference type="OrthoDB" id="449382at2759"/>
<comment type="caution">
    <text evidence="2">The sequence shown here is derived from an EMBL/GenBank/DDBJ whole genome shotgun (WGS) entry which is preliminary data.</text>
</comment>
<dbReference type="STRING" id="1392255.A0A2I1BW83"/>
<dbReference type="AlphaFoldDB" id="A0A2I1BW83"/>
<dbReference type="OMA" id="MHYAYED"/>
<dbReference type="Gene3D" id="3.90.190.10">
    <property type="entry name" value="Protein tyrosine phosphatase superfamily"/>
    <property type="match status" value="1"/>
</dbReference>
<dbReference type="GeneID" id="36531060"/>
<dbReference type="PROSITE" id="PS00383">
    <property type="entry name" value="TYR_PHOSPHATASE_1"/>
    <property type="match status" value="1"/>
</dbReference>
<dbReference type="InterPro" id="IPR029021">
    <property type="entry name" value="Prot-tyrosine_phosphatase-like"/>
</dbReference>
<dbReference type="Proteomes" id="UP000234474">
    <property type="component" value="Unassembled WGS sequence"/>
</dbReference>
<dbReference type="PROSITE" id="PS50056">
    <property type="entry name" value="TYR_PHOSPHATASE_2"/>
    <property type="match status" value="1"/>
</dbReference>
<accession>A0A2I1BW83</accession>
<dbReference type="InterPro" id="IPR000387">
    <property type="entry name" value="Tyr_Pase_dom"/>
</dbReference>
<dbReference type="GO" id="GO:0004721">
    <property type="term" value="F:phosphoprotein phosphatase activity"/>
    <property type="evidence" value="ECO:0007669"/>
    <property type="project" value="InterPro"/>
</dbReference>
<keyword evidence="3" id="KW-1185">Reference proteome</keyword>
<sequence length="294" mass="32240">MGTITASPVAPDLELEDFIDLEIDQPIPSDALARVLSKPPFRIVEGVFNIRDLGHSGHPGIQPGLVYRSGLLSNVTEVGKSQLLSELSLGAIFDLRSHKERLLFPPPQLQEQVKLFWQPQIGTPPPVNLSDFTANNGSDAYRDMYLYILESHVPIFKGLLTYIRDELNAGSAGEKKAILFHCHAGKDRTSVTSALLLGLAGVPNELIARDYALTRVGIETEKEFLLRTLQQAWPECAPGAAGFKDFSAIKASYMMAFLEAVQVKYGGMERFAMDVIGMSKADVEAVRVVLRGKS</sequence>
<reference evidence="3" key="1">
    <citation type="journal article" date="2018" name="Proc. Natl. Acad. Sci. U.S.A.">
        <title>Linking secondary metabolites to gene clusters through genome sequencing of six diverse Aspergillus species.</title>
        <authorList>
            <person name="Kaerboelling I."/>
            <person name="Vesth T.C."/>
            <person name="Frisvad J.C."/>
            <person name="Nybo J.L."/>
            <person name="Theobald S."/>
            <person name="Kuo A."/>
            <person name="Bowyer P."/>
            <person name="Matsuda Y."/>
            <person name="Mondo S."/>
            <person name="Lyhne E.K."/>
            <person name="Kogle M.E."/>
            <person name="Clum A."/>
            <person name="Lipzen A."/>
            <person name="Salamov A."/>
            <person name="Ngan C.Y."/>
            <person name="Daum C."/>
            <person name="Chiniquy J."/>
            <person name="Barry K."/>
            <person name="LaButti K."/>
            <person name="Haridas S."/>
            <person name="Simmons B.A."/>
            <person name="Magnuson J.K."/>
            <person name="Mortensen U.H."/>
            <person name="Larsen T.O."/>
            <person name="Grigoriev I.V."/>
            <person name="Baker S.E."/>
            <person name="Andersen M.R."/>
        </authorList>
    </citation>
    <scope>NUCLEOTIDE SEQUENCE [LARGE SCALE GENOMIC DNA]</scope>
    <source>
        <strain evidence="3">IBT 16806</strain>
    </source>
</reference>
<dbReference type="Pfam" id="PF13350">
    <property type="entry name" value="Y_phosphatase3"/>
    <property type="match status" value="1"/>
</dbReference>
<feature type="domain" description="Tyrosine specific protein phosphatases" evidence="1">
    <location>
        <begin position="157"/>
        <end position="233"/>
    </location>
</feature>
<evidence type="ECO:0000313" key="3">
    <source>
        <dbReference type="Proteomes" id="UP000234474"/>
    </source>
</evidence>
<dbReference type="InterPro" id="IPR016130">
    <property type="entry name" value="Tyr_Pase_AS"/>
</dbReference>
<evidence type="ECO:0000313" key="2">
    <source>
        <dbReference type="EMBL" id="PKX89643.1"/>
    </source>
</evidence>
<dbReference type="EMBL" id="MSZS01000009">
    <property type="protein sequence ID" value="PKX89643.1"/>
    <property type="molecule type" value="Genomic_DNA"/>
</dbReference>
<name>A0A2I1BW83_ASPN1</name>
<dbReference type="VEuPathDB" id="FungiDB:P174DRAFT_396344"/>